<proteinExistence type="inferred from homology"/>
<gene>
    <name evidence="7" type="ORF">CRG98_015363</name>
</gene>
<keyword evidence="4 6" id="KW-0964">Secreted</keyword>
<organism evidence="7 8">
    <name type="scientific">Punica granatum</name>
    <name type="common">Pomegranate</name>
    <dbReference type="NCBI Taxonomy" id="22663"/>
    <lineage>
        <taxon>Eukaryota</taxon>
        <taxon>Viridiplantae</taxon>
        <taxon>Streptophyta</taxon>
        <taxon>Embryophyta</taxon>
        <taxon>Tracheophyta</taxon>
        <taxon>Spermatophyta</taxon>
        <taxon>Magnoliopsida</taxon>
        <taxon>eudicotyledons</taxon>
        <taxon>Gunneridae</taxon>
        <taxon>Pentapetalae</taxon>
        <taxon>rosids</taxon>
        <taxon>malvids</taxon>
        <taxon>Myrtales</taxon>
        <taxon>Lythraceae</taxon>
        <taxon>Punica</taxon>
    </lineage>
</organism>
<dbReference type="Pfam" id="PF05938">
    <property type="entry name" value="Self-incomp_S1"/>
    <property type="match status" value="1"/>
</dbReference>
<dbReference type="GO" id="GO:0005576">
    <property type="term" value="C:extracellular region"/>
    <property type="evidence" value="ECO:0007669"/>
    <property type="project" value="UniProtKB-SubCell"/>
</dbReference>
<reference evidence="7 8" key="1">
    <citation type="submission" date="2017-11" db="EMBL/GenBank/DDBJ databases">
        <title>De-novo sequencing of pomegranate (Punica granatum L.) genome.</title>
        <authorList>
            <person name="Akparov Z."/>
            <person name="Amiraslanov A."/>
            <person name="Hajiyeva S."/>
            <person name="Abbasov M."/>
            <person name="Kaur K."/>
            <person name="Hamwieh A."/>
            <person name="Solovyev V."/>
            <person name="Salamov A."/>
            <person name="Braich B."/>
            <person name="Kosarev P."/>
            <person name="Mahmoud A."/>
            <person name="Hajiyev E."/>
            <person name="Babayeva S."/>
            <person name="Izzatullayeva V."/>
            <person name="Mammadov A."/>
            <person name="Mammadov A."/>
            <person name="Sharifova S."/>
            <person name="Ojaghi J."/>
            <person name="Eynullazada K."/>
            <person name="Bayramov B."/>
            <person name="Abdulazimova A."/>
            <person name="Shahmuradov I."/>
        </authorList>
    </citation>
    <scope>NUCLEOTIDE SEQUENCE [LARGE SCALE GENOMIC DNA]</scope>
    <source>
        <strain evidence="8">cv. AG2017</strain>
        <tissue evidence="7">Leaf</tissue>
    </source>
</reference>
<keyword evidence="5" id="KW-0732">Signal</keyword>
<keyword evidence="8" id="KW-1185">Reference proteome</keyword>
<comment type="caution">
    <text evidence="7">The sequence shown here is derived from an EMBL/GenBank/DDBJ whole genome shotgun (WGS) entry which is preliminary data.</text>
</comment>
<evidence type="ECO:0000256" key="3">
    <source>
        <dbReference type="ARBA" id="ARBA00022471"/>
    </source>
</evidence>
<protein>
    <recommendedName>
        <fullName evidence="6">S-protein homolog</fullName>
    </recommendedName>
</protein>
<evidence type="ECO:0000256" key="2">
    <source>
        <dbReference type="ARBA" id="ARBA00005581"/>
    </source>
</evidence>
<dbReference type="InterPro" id="IPR010264">
    <property type="entry name" value="Self-incomp_S1"/>
</dbReference>
<dbReference type="AlphaFoldDB" id="A0A2I0K811"/>
<accession>A0A2I0K811</accession>
<evidence type="ECO:0000313" key="8">
    <source>
        <dbReference type="Proteomes" id="UP000233551"/>
    </source>
</evidence>
<evidence type="ECO:0000256" key="5">
    <source>
        <dbReference type="ARBA" id="ARBA00022729"/>
    </source>
</evidence>
<comment type="similarity">
    <text evidence="2 6">Belongs to the plant self-incompatibility (S1) protein family.</text>
</comment>
<evidence type="ECO:0000313" key="7">
    <source>
        <dbReference type="EMBL" id="PKI64253.1"/>
    </source>
</evidence>
<keyword evidence="3 6" id="KW-0713">Self-incompatibility</keyword>
<dbReference type="PANTHER" id="PTHR31232:SF164">
    <property type="entry name" value="S-PROTEIN HOMOLOG"/>
    <property type="match status" value="1"/>
</dbReference>
<dbReference type="GO" id="GO:0060320">
    <property type="term" value="P:rejection of self pollen"/>
    <property type="evidence" value="ECO:0007669"/>
    <property type="project" value="UniProtKB-KW"/>
</dbReference>
<sequence length="131" mass="14891">MRVKIYYELPKNASFIIHSKSGDDDLGSHVVGVGKHYGFGFRANIWGTALFFCRASWQGRKIERAISSASRDEWGRCLNFCIWQARDNGILVYRSETLSYLYPLDVLFRGNSNVEGKVVRIAILLRIGRGS</sequence>
<evidence type="ECO:0000256" key="6">
    <source>
        <dbReference type="RuleBase" id="RU367044"/>
    </source>
</evidence>
<name>A0A2I0K811_PUNGR</name>
<dbReference type="Proteomes" id="UP000233551">
    <property type="component" value="Unassembled WGS sequence"/>
</dbReference>
<dbReference type="PANTHER" id="PTHR31232">
    <property type="match status" value="1"/>
</dbReference>
<dbReference type="EMBL" id="PGOL01000845">
    <property type="protein sequence ID" value="PKI64253.1"/>
    <property type="molecule type" value="Genomic_DNA"/>
</dbReference>
<evidence type="ECO:0000256" key="4">
    <source>
        <dbReference type="ARBA" id="ARBA00022525"/>
    </source>
</evidence>
<comment type="subcellular location">
    <subcellularLocation>
        <location evidence="1 6">Secreted</location>
    </subcellularLocation>
</comment>
<evidence type="ECO:0000256" key="1">
    <source>
        <dbReference type="ARBA" id="ARBA00004613"/>
    </source>
</evidence>